<dbReference type="SFLD" id="SFLDG01135">
    <property type="entry name" value="C1.5.6:_HAD__Beta-PGM__Phospha"/>
    <property type="match status" value="1"/>
</dbReference>
<reference evidence="2" key="1">
    <citation type="submission" date="2018-08" db="EMBL/GenBank/DDBJ databases">
        <title>Thalassotalea euphylliae genome.</title>
        <authorList>
            <person name="Summers S."/>
            <person name="Rice S.A."/>
            <person name="Freckelton M.L."/>
            <person name="Nedved B.T."/>
            <person name="Hadfield M.G."/>
        </authorList>
    </citation>
    <scope>NUCLEOTIDE SEQUENCE [LARGE SCALE GENOMIC DNA]</scope>
    <source>
        <strain evidence="2">H3</strain>
    </source>
</reference>
<dbReference type="Pfam" id="PF13419">
    <property type="entry name" value="HAD_2"/>
    <property type="match status" value="1"/>
</dbReference>
<keyword evidence="2" id="KW-1185">Reference proteome</keyword>
<name>A0A3E0U124_9GAMM</name>
<sequence>MDNYKLYIFDWDGTLMDSIARIVTSIQTAAERLSLKPPSDDDAKSIIGLSLVPALQKLFPDLEAHTVKEMIAAYKAQYSTTEVASPLFDHVKEMLSLLKAQNKLVAVATGKARQGLNHMLDETQLHQHFDMTICADESVSKPAPDMIQQLLEKLNVKPEEAVMIGDSRHDLNMANNAGVASIGITLGADKRESLDACQPKAIVDSILELKALVTGH</sequence>
<protein>
    <submittedName>
        <fullName evidence="1">HAD-IIIA family hydrolase</fullName>
    </submittedName>
</protein>
<dbReference type="GO" id="GO:0005829">
    <property type="term" value="C:cytosol"/>
    <property type="evidence" value="ECO:0007669"/>
    <property type="project" value="TreeGrafter"/>
</dbReference>
<gene>
    <name evidence="1" type="ORF">DXX94_02910</name>
</gene>
<dbReference type="Gene3D" id="1.10.150.240">
    <property type="entry name" value="Putative phosphatase, domain 2"/>
    <property type="match status" value="1"/>
</dbReference>
<dbReference type="PANTHER" id="PTHR43434">
    <property type="entry name" value="PHOSPHOGLYCOLATE PHOSPHATASE"/>
    <property type="match status" value="1"/>
</dbReference>
<proteinExistence type="predicted"/>
<dbReference type="SFLD" id="SFLDS00003">
    <property type="entry name" value="Haloacid_Dehalogenase"/>
    <property type="match status" value="1"/>
</dbReference>
<dbReference type="GO" id="GO:0008967">
    <property type="term" value="F:phosphoglycolate phosphatase activity"/>
    <property type="evidence" value="ECO:0007669"/>
    <property type="project" value="TreeGrafter"/>
</dbReference>
<evidence type="ECO:0000313" key="1">
    <source>
        <dbReference type="EMBL" id="REL29742.1"/>
    </source>
</evidence>
<dbReference type="GO" id="GO:0006281">
    <property type="term" value="P:DNA repair"/>
    <property type="evidence" value="ECO:0007669"/>
    <property type="project" value="TreeGrafter"/>
</dbReference>
<dbReference type="NCBIfam" id="TIGR01549">
    <property type="entry name" value="HAD-SF-IA-v1"/>
    <property type="match status" value="1"/>
</dbReference>
<dbReference type="PANTHER" id="PTHR43434:SF24">
    <property type="entry name" value="HYDROLASE-RELATED"/>
    <property type="match status" value="1"/>
</dbReference>
<dbReference type="InterPro" id="IPR023214">
    <property type="entry name" value="HAD_sf"/>
</dbReference>
<dbReference type="SFLD" id="SFLDG01129">
    <property type="entry name" value="C1.5:_HAD__Beta-PGM__Phosphata"/>
    <property type="match status" value="1"/>
</dbReference>
<dbReference type="Gene3D" id="3.40.50.1000">
    <property type="entry name" value="HAD superfamily/HAD-like"/>
    <property type="match status" value="1"/>
</dbReference>
<dbReference type="NCBIfam" id="TIGR01662">
    <property type="entry name" value="HAD-SF-IIIA"/>
    <property type="match status" value="1"/>
</dbReference>
<dbReference type="SUPFAM" id="SSF56784">
    <property type="entry name" value="HAD-like"/>
    <property type="match status" value="1"/>
</dbReference>
<dbReference type="EMBL" id="QUOT01000001">
    <property type="protein sequence ID" value="REL29742.1"/>
    <property type="molecule type" value="Genomic_DNA"/>
</dbReference>
<dbReference type="InterPro" id="IPR006439">
    <property type="entry name" value="HAD-SF_hydro_IA"/>
</dbReference>
<dbReference type="RefSeq" id="WP_116013743.1">
    <property type="nucleotide sequence ID" value="NZ_QUOT01000001.1"/>
</dbReference>
<dbReference type="InterPro" id="IPR023198">
    <property type="entry name" value="PGP-like_dom2"/>
</dbReference>
<dbReference type="InterPro" id="IPR036412">
    <property type="entry name" value="HAD-like_sf"/>
</dbReference>
<dbReference type="AlphaFoldDB" id="A0A3E0U124"/>
<dbReference type="InterPro" id="IPR050155">
    <property type="entry name" value="HAD-like_hydrolase_sf"/>
</dbReference>
<dbReference type="InterPro" id="IPR041492">
    <property type="entry name" value="HAD_2"/>
</dbReference>
<accession>A0A3E0U124</accession>
<evidence type="ECO:0000313" key="2">
    <source>
        <dbReference type="Proteomes" id="UP000256899"/>
    </source>
</evidence>
<dbReference type="FunFam" id="3.40.50.1000:FF:000022">
    <property type="entry name" value="Phosphoglycolate phosphatase"/>
    <property type="match status" value="1"/>
</dbReference>
<comment type="caution">
    <text evidence="1">The sequence shown here is derived from an EMBL/GenBank/DDBJ whole genome shotgun (WGS) entry which is preliminary data.</text>
</comment>
<dbReference type="NCBIfam" id="TIGR01509">
    <property type="entry name" value="HAD-SF-IA-v3"/>
    <property type="match status" value="1"/>
</dbReference>
<organism evidence="1 2">
    <name type="scientific">Thalassotalea euphylliae</name>
    <dbReference type="NCBI Taxonomy" id="1655234"/>
    <lineage>
        <taxon>Bacteria</taxon>
        <taxon>Pseudomonadati</taxon>
        <taxon>Pseudomonadota</taxon>
        <taxon>Gammaproteobacteria</taxon>
        <taxon>Alteromonadales</taxon>
        <taxon>Colwelliaceae</taxon>
        <taxon>Thalassotalea</taxon>
    </lineage>
</organism>
<dbReference type="InterPro" id="IPR006549">
    <property type="entry name" value="HAD-SF_hydro_IIIA"/>
</dbReference>
<dbReference type="Proteomes" id="UP000256899">
    <property type="component" value="Unassembled WGS sequence"/>
</dbReference>
<keyword evidence="1" id="KW-0378">Hydrolase</keyword>